<comment type="caution">
    <text evidence="5">The sequence shown here is derived from an EMBL/GenBank/DDBJ whole genome shotgun (WGS) entry which is preliminary data.</text>
</comment>
<dbReference type="Gene3D" id="1.20.1560.10">
    <property type="entry name" value="ABC transporter type 1, transmembrane domain"/>
    <property type="match status" value="1"/>
</dbReference>
<keyword evidence="3 4" id="KW-0472">Membrane</keyword>
<evidence type="ECO:0000256" key="1">
    <source>
        <dbReference type="ARBA" id="ARBA00022692"/>
    </source>
</evidence>
<dbReference type="SUPFAM" id="SSF90123">
    <property type="entry name" value="ABC transporter transmembrane region"/>
    <property type="match status" value="1"/>
</dbReference>
<evidence type="ECO:0000256" key="4">
    <source>
        <dbReference type="SAM" id="Phobius"/>
    </source>
</evidence>
<evidence type="ECO:0000256" key="2">
    <source>
        <dbReference type="ARBA" id="ARBA00022989"/>
    </source>
</evidence>
<accession>A0A9K3D8G4</accession>
<dbReference type="AlphaFoldDB" id="A0A9K3D8G4"/>
<organism evidence="5 6">
    <name type="scientific">Kipferlia bialata</name>
    <dbReference type="NCBI Taxonomy" id="797122"/>
    <lineage>
        <taxon>Eukaryota</taxon>
        <taxon>Metamonada</taxon>
        <taxon>Carpediemonas-like organisms</taxon>
        <taxon>Kipferlia</taxon>
    </lineage>
</organism>
<protein>
    <submittedName>
        <fullName evidence="5">Uncharacterized protein</fullName>
    </submittedName>
</protein>
<feature type="non-terminal residue" evidence="5">
    <location>
        <position position="1"/>
    </location>
</feature>
<name>A0A9K3D8G4_9EUKA</name>
<gene>
    <name evidence="5" type="ORF">KIPB_012842</name>
</gene>
<reference evidence="5 6" key="1">
    <citation type="journal article" date="2018" name="PLoS ONE">
        <title>The draft genome of Kipferlia bialata reveals reductive genome evolution in fornicate parasites.</title>
        <authorList>
            <person name="Tanifuji G."/>
            <person name="Takabayashi S."/>
            <person name="Kume K."/>
            <person name="Takagi M."/>
            <person name="Nakayama T."/>
            <person name="Kamikawa R."/>
            <person name="Inagaki Y."/>
            <person name="Hashimoto T."/>
        </authorList>
    </citation>
    <scope>NUCLEOTIDE SEQUENCE [LARGE SCALE GENOMIC DNA]</scope>
    <source>
        <strain evidence="5">NY0173</strain>
    </source>
</reference>
<evidence type="ECO:0000256" key="3">
    <source>
        <dbReference type="ARBA" id="ARBA00023136"/>
    </source>
</evidence>
<keyword evidence="2 4" id="KW-1133">Transmembrane helix</keyword>
<dbReference type="InterPro" id="IPR036640">
    <property type="entry name" value="ABC1_TM_sf"/>
</dbReference>
<dbReference type="Proteomes" id="UP000265618">
    <property type="component" value="Unassembled WGS sequence"/>
</dbReference>
<keyword evidence="6" id="KW-1185">Reference proteome</keyword>
<feature type="transmembrane region" description="Helical" evidence="4">
    <location>
        <begin position="102"/>
        <end position="120"/>
    </location>
</feature>
<dbReference type="GO" id="GO:0005524">
    <property type="term" value="F:ATP binding"/>
    <property type="evidence" value="ECO:0007669"/>
    <property type="project" value="InterPro"/>
</dbReference>
<proteinExistence type="predicted"/>
<dbReference type="GO" id="GO:0016020">
    <property type="term" value="C:membrane"/>
    <property type="evidence" value="ECO:0007669"/>
    <property type="project" value="InterPro"/>
</dbReference>
<keyword evidence="1 4" id="KW-0812">Transmembrane</keyword>
<dbReference type="EMBL" id="BDIP01005835">
    <property type="protein sequence ID" value="GIQ90157.1"/>
    <property type="molecule type" value="Genomic_DNA"/>
</dbReference>
<evidence type="ECO:0000313" key="5">
    <source>
        <dbReference type="EMBL" id="GIQ90157.1"/>
    </source>
</evidence>
<evidence type="ECO:0000313" key="6">
    <source>
        <dbReference type="Proteomes" id="UP000265618"/>
    </source>
</evidence>
<sequence>STIKLIRKQPTITCEDLPLLSPDFSAIETGGELEGLWKQRERDGHEGKMFMAVLATAKPIFKVLIPLLMVSMSVTWIPSLLIPDMLEEVYMVGLFDTYSVKKAVYIALGMTASYLLMGLAESSSSYIMYKAAFKTMMGSSDMLYRKILRLSEPIRQQVPYK</sequence>
<feature type="non-terminal residue" evidence="5">
    <location>
        <position position="161"/>
    </location>
</feature>
<feature type="transmembrane region" description="Helical" evidence="4">
    <location>
        <begin position="60"/>
        <end position="82"/>
    </location>
</feature>